<evidence type="ECO:0000313" key="2">
    <source>
        <dbReference type="EMBL" id="KAK3247909.1"/>
    </source>
</evidence>
<evidence type="ECO:0000256" key="1">
    <source>
        <dbReference type="SAM" id="MobiDB-lite"/>
    </source>
</evidence>
<feature type="region of interest" description="Disordered" evidence="1">
    <location>
        <begin position="1"/>
        <end position="26"/>
    </location>
</feature>
<gene>
    <name evidence="2" type="ORF">CYMTET_42609</name>
</gene>
<sequence length="394" mass="42576">MGCGFSQHGATVAPKQPRASTTSTGMLLDCGSGHTSVLWYGLPTEGGLPIRQLRRSKLKLPGGGNFKITDVFDSNNTNAILAKQAEAFGTALRAEIKEAIFTTEDISSPTVTFVGATGGLREALSAGNVDEDRLEIFRDFALRGLPAECRSTFTVIKGEEEAAWELAAAHIIYGANSEAMFPGAQVGSTKKFGIFSGGGSSMQVQASWGPPFSFPFSTWWEEIDEEKGASADAWKNDAKWGNWERALLAKIGKSESLREKFSGNFVLTAMNHVAATAAGFAETPITAEEAVFRLRKALAQFKGDEGEPYQGFVNGKHSVHPTVLAWYSSQPPSHLARVGAMHICRLAHVLEQLFHPKARLFAPAGTDVTGARLDCEWTLEAYARELRDMGLLSN</sequence>
<proteinExistence type="predicted"/>
<dbReference type="AlphaFoldDB" id="A0AAE0C542"/>
<keyword evidence="3" id="KW-1185">Reference proteome</keyword>
<evidence type="ECO:0000313" key="3">
    <source>
        <dbReference type="Proteomes" id="UP001190700"/>
    </source>
</evidence>
<dbReference type="Proteomes" id="UP001190700">
    <property type="component" value="Unassembled WGS sequence"/>
</dbReference>
<comment type="caution">
    <text evidence="2">The sequence shown here is derived from an EMBL/GenBank/DDBJ whole genome shotgun (WGS) entry which is preliminary data.</text>
</comment>
<organism evidence="2 3">
    <name type="scientific">Cymbomonas tetramitiformis</name>
    <dbReference type="NCBI Taxonomy" id="36881"/>
    <lineage>
        <taxon>Eukaryota</taxon>
        <taxon>Viridiplantae</taxon>
        <taxon>Chlorophyta</taxon>
        <taxon>Pyramimonadophyceae</taxon>
        <taxon>Pyramimonadales</taxon>
        <taxon>Pyramimonadaceae</taxon>
        <taxon>Cymbomonas</taxon>
    </lineage>
</organism>
<reference evidence="2 3" key="1">
    <citation type="journal article" date="2015" name="Genome Biol. Evol.">
        <title>Comparative Genomics of a Bacterivorous Green Alga Reveals Evolutionary Causalities and Consequences of Phago-Mixotrophic Mode of Nutrition.</title>
        <authorList>
            <person name="Burns J.A."/>
            <person name="Paasch A."/>
            <person name="Narechania A."/>
            <person name="Kim E."/>
        </authorList>
    </citation>
    <scope>NUCLEOTIDE SEQUENCE [LARGE SCALE GENOMIC DNA]</scope>
    <source>
        <strain evidence="2 3">PLY_AMNH</strain>
    </source>
</reference>
<accession>A0AAE0C542</accession>
<name>A0AAE0C542_9CHLO</name>
<protein>
    <submittedName>
        <fullName evidence="2">Uncharacterized protein</fullName>
    </submittedName>
</protein>
<dbReference type="EMBL" id="LGRX02028559">
    <property type="protein sequence ID" value="KAK3247909.1"/>
    <property type="molecule type" value="Genomic_DNA"/>
</dbReference>